<sequence>MYFDPSAQNIQPNTALGFRVNDACRLGGFGRTTCYALLKSGALKKVKVAGRTLVDGDSLRALLKTGTAGSVSAAAEAAHEAAAIGSANTK</sequence>
<dbReference type="Proteomes" id="UP000661507">
    <property type="component" value="Unassembled WGS sequence"/>
</dbReference>
<keyword evidence="2" id="KW-1185">Reference proteome</keyword>
<proteinExistence type="predicted"/>
<name>A0A917NRD9_9PROT</name>
<dbReference type="AlphaFoldDB" id="A0A917NRD9"/>
<reference evidence="1" key="2">
    <citation type="submission" date="2020-09" db="EMBL/GenBank/DDBJ databases">
        <authorList>
            <person name="Sun Q."/>
            <person name="Zhou Y."/>
        </authorList>
    </citation>
    <scope>NUCLEOTIDE SEQUENCE</scope>
    <source>
        <strain evidence="1">CGMCC 1.3617</strain>
    </source>
</reference>
<evidence type="ECO:0008006" key="3">
    <source>
        <dbReference type="Google" id="ProtNLM"/>
    </source>
</evidence>
<gene>
    <name evidence="1" type="ORF">GCM10011320_32310</name>
</gene>
<dbReference type="EMBL" id="BMKW01000007">
    <property type="protein sequence ID" value="GGJ22635.1"/>
    <property type="molecule type" value="Genomic_DNA"/>
</dbReference>
<evidence type="ECO:0000313" key="2">
    <source>
        <dbReference type="Proteomes" id="UP000661507"/>
    </source>
</evidence>
<dbReference type="RefSeq" id="WP_188968348.1">
    <property type="nucleotide sequence ID" value="NZ_BMKW01000007.1"/>
</dbReference>
<comment type="caution">
    <text evidence="1">The sequence shown here is derived from an EMBL/GenBank/DDBJ whole genome shotgun (WGS) entry which is preliminary data.</text>
</comment>
<protein>
    <recommendedName>
        <fullName evidence="3">DNA-binding protein</fullName>
    </recommendedName>
</protein>
<reference evidence="1" key="1">
    <citation type="journal article" date="2014" name="Int. J. Syst. Evol. Microbiol.">
        <title>Complete genome sequence of Corynebacterium casei LMG S-19264T (=DSM 44701T), isolated from a smear-ripened cheese.</title>
        <authorList>
            <consortium name="US DOE Joint Genome Institute (JGI-PGF)"/>
            <person name="Walter F."/>
            <person name="Albersmeier A."/>
            <person name="Kalinowski J."/>
            <person name="Ruckert C."/>
        </authorList>
    </citation>
    <scope>NUCLEOTIDE SEQUENCE</scope>
    <source>
        <strain evidence="1">CGMCC 1.3617</strain>
    </source>
</reference>
<organism evidence="1 2">
    <name type="scientific">Neoroseomonas lacus</name>
    <dbReference type="NCBI Taxonomy" id="287609"/>
    <lineage>
        <taxon>Bacteria</taxon>
        <taxon>Pseudomonadati</taxon>
        <taxon>Pseudomonadota</taxon>
        <taxon>Alphaproteobacteria</taxon>
        <taxon>Acetobacterales</taxon>
        <taxon>Acetobacteraceae</taxon>
        <taxon>Neoroseomonas</taxon>
    </lineage>
</organism>
<evidence type="ECO:0000313" key="1">
    <source>
        <dbReference type="EMBL" id="GGJ22635.1"/>
    </source>
</evidence>
<accession>A0A917NRD9</accession>